<evidence type="ECO:0000313" key="2">
    <source>
        <dbReference type="EMBL" id="EWY89466.1"/>
    </source>
</evidence>
<accession>W9IAG5</accession>
<feature type="compositionally biased region" description="Acidic residues" evidence="1">
    <location>
        <begin position="271"/>
        <end position="284"/>
    </location>
</feature>
<organism evidence="2 3">
    <name type="scientific">Fusarium oxysporum NRRL 32931</name>
    <dbReference type="NCBI Taxonomy" id="660029"/>
    <lineage>
        <taxon>Eukaryota</taxon>
        <taxon>Fungi</taxon>
        <taxon>Dikarya</taxon>
        <taxon>Ascomycota</taxon>
        <taxon>Pezizomycotina</taxon>
        <taxon>Sordariomycetes</taxon>
        <taxon>Hypocreomycetidae</taxon>
        <taxon>Hypocreales</taxon>
        <taxon>Nectriaceae</taxon>
        <taxon>Fusarium</taxon>
        <taxon>Fusarium oxysporum species complex</taxon>
    </lineage>
</organism>
<proteinExistence type="predicted"/>
<name>W9IAG5_FUSOX</name>
<dbReference type="EMBL" id="JH717844">
    <property type="protein sequence ID" value="EWY89466.1"/>
    <property type="molecule type" value="Genomic_DNA"/>
</dbReference>
<feature type="region of interest" description="Disordered" evidence="1">
    <location>
        <begin position="170"/>
        <end position="189"/>
    </location>
</feature>
<dbReference type="AlphaFoldDB" id="W9IAG5"/>
<feature type="region of interest" description="Disordered" evidence="1">
    <location>
        <begin position="199"/>
        <end position="221"/>
    </location>
</feature>
<evidence type="ECO:0000313" key="3">
    <source>
        <dbReference type="Proteomes" id="UP000030753"/>
    </source>
</evidence>
<feature type="compositionally biased region" description="Basic and acidic residues" evidence="1">
    <location>
        <begin position="173"/>
        <end position="189"/>
    </location>
</feature>
<sequence length="284" mass="31553">MSAHLSQVRPERGQMLGEVRRGLEVWPQLRIALLAILTSPVPARAPKAPHGPRNTGFGASNGVIAGRGGGNSNNNSGRPNYRPQSRSNRTILKGPSHETSPTRRFEAQPPSTFDAPSSKGQTSAHMAQTRKHCLEPTSEQIMEGGYYAETIQQTQTANNAVTTTTFLESFTDASKESSRRKNWSPEKLAKKDKELLEDAKAKRRQKSPASIHISETWHRTRTSENLNRQYEETVETHWSMKYSTCKEAKASQENSAKSGTEIGLESSVDDRAEDDEEEDLISFD</sequence>
<dbReference type="Proteomes" id="UP000030753">
    <property type="component" value="Unassembled WGS sequence"/>
</dbReference>
<protein>
    <submittedName>
        <fullName evidence="2">Uncharacterized protein</fullName>
    </submittedName>
</protein>
<gene>
    <name evidence="2" type="ORF">FOYG_10296</name>
</gene>
<reference evidence="2 3" key="1">
    <citation type="submission" date="2011-06" db="EMBL/GenBank/DDBJ databases">
        <title>The Genome Sequence of Fusarium oxysporum FOSC 3-a.</title>
        <authorList>
            <consortium name="The Broad Institute Genome Sequencing Platform"/>
            <person name="Ma L.-J."/>
            <person name="Gale L.R."/>
            <person name="Schwartz D.C."/>
            <person name="Zhou S."/>
            <person name="Corby-Kistler H."/>
            <person name="Young S.K."/>
            <person name="Zeng Q."/>
            <person name="Gargeya S."/>
            <person name="Fitzgerald M."/>
            <person name="Haas B."/>
            <person name="Abouelleil A."/>
            <person name="Alvarado L."/>
            <person name="Arachchi H.M."/>
            <person name="Berlin A."/>
            <person name="Brown A."/>
            <person name="Chapman S.B."/>
            <person name="Chen Z."/>
            <person name="Dunbar C."/>
            <person name="Freedman E."/>
            <person name="Gearin G."/>
            <person name="Gellesch M."/>
            <person name="Goldberg J."/>
            <person name="Griggs A."/>
            <person name="Gujja S."/>
            <person name="Heiman D."/>
            <person name="Howarth C."/>
            <person name="Larson L."/>
            <person name="Lui A."/>
            <person name="MacDonald P.J.P."/>
            <person name="Mehta T."/>
            <person name="Montmayeur A."/>
            <person name="Murphy C."/>
            <person name="Neiman D."/>
            <person name="Pearson M."/>
            <person name="Priest M."/>
            <person name="Roberts A."/>
            <person name="Saif S."/>
            <person name="Shea T."/>
            <person name="Shenoy N."/>
            <person name="Sisk P."/>
            <person name="Stolte C."/>
            <person name="Sykes S."/>
            <person name="Wortman J."/>
            <person name="Nusbaum C."/>
            <person name="Birren B."/>
        </authorList>
    </citation>
    <scope>NUCLEOTIDE SEQUENCE [LARGE SCALE GENOMIC DNA]</scope>
    <source>
        <strain evidence="3">FOSC 3-a</strain>
    </source>
</reference>
<feature type="region of interest" description="Disordered" evidence="1">
    <location>
        <begin position="247"/>
        <end position="284"/>
    </location>
</feature>
<feature type="compositionally biased region" description="Polar residues" evidence="1">
    <location>
        <begin position="109"/>
        <end position="124"/>
    </location>
</feature>
<feature type="region of interest" description="Disordered" evidence="1">
    <location>
        <begin position="44"/>
        <end position="124"/>
    </location>
</feature>
<evidence type="ECO:0000256" key="1">
    <source>
        <dbReference type="SAM" id="MobiDB-lite"/>
    </source>
</evidence>
<dbReference type="HOGENOM" id="CLU_980168_0_0_1"/>